<evidence type="ECO:0000313" key="1">
    <source>
        <dbReference type="EMBL" id="GAA5177158.1"/>
    </source>
</evidence>
<comment type="caution">
    <text evidence="1">The sequence shown here is derived from an EMBL/GenBank/DDBJ whole genome shotgun (WGS) entry which is preliminary data.</text>
</comment>
<accession>A0ABP9RGQ1</accession>
<gene>
    <name evidence="1" type="ORF">GCM10023322_01140</name>
</gene>
<dbReference type="Proteomes" id="UP001501570">
    <property type="component" value="Unassembled WGS sequence"/>
</dbReference>
<reference evidence="2" key="1">
    <citation type="journal article" date="2019" name="Int. J. Syst. Evol. Microbiol.">
        <title>The Global Catalogue of Microorganisms (GCM) 10K type strain sequencing project: providing services to taxonomists for standard genome sequencing and annotation.</title>
        <authorList>
            <consortium name="The Broad Institute Genomics Platform"/>
            <consortium name="The Broad Institute Genome Sequencing Center for Infectious Disease"/>
            <person name="Wu L."/>
            <person name="Ma J."/>
        </authorList>
    </citation>
    <scope>NUCLEOTIDE SEQUENCE [LARGE SCALE GENOMIC DNA]</scope>
    <source>
        <strain evidence="2">JCM 18304</strain>
    </source>
</reference>
<protein>
    <submittedName>
        <fullName evidence="1">Uncharacterized protein</fullName>
    </submittedName>
</protein>
<sequence>MSLLQRIKHDPELADLLIHPFDFDLNRPYWVGEDETLRSGQRKEPFAGTASGDGYFFCGAGGEERPVLYLSSDGMTSLVAENLPDLLTLVVAAPWWLDCLTSWRRGPDAMRAISGECRAEFVEDCPDLEECQGRIATALDLDLGVDVIARLLSAARRTDPDFILVHSEGHELEPLVPADSGISSAQ</sequence>
<dbReference type="EMBL" id="BAABJQ010000001">
    <property type="protein sequence ID" value="GAA5177158.1"/>
    <property type="molecule type" value="Genomic_DNA"/>
</dbReference>
<name>A0ABP9RGQ1_9ACTN</name>
<dbReference type="RefSeq" id="WP_345625046.1">
    <property type="nucleotide sequence ID" value="NZ_BAABJQ010000001.1"/>
</dbReference>
<keyword evidence="2" id="KW-1185">Reference proteome</keyword>
<evidence type="ECO:0000313" key="2">
    <source>
        <dbReference type="Proteomes" id="UP001501570"/>
    </source>
</evidence>
<organism evidence="1 2">
    <name type="scientific">Rugosimonospora acidiphila</name>
    <dbReference type="NCBI Taxonomy" id="556531"/>
    <lineage>
        <taxon>Bacteria</taxon>
        <taxon>Bacillati</taxon>
        <taxon>Actinomycetota</taxon>
        <taxon>Actinomycetes</taxon>
        <taxon>Micromonosporales</taxon>
        <taxon>Micromonosporaceae</taxon>
        <taxon>Rugosimonospora</taxon>
    </lineage>
</organism>
<proteinExistence type="predicted"/>